<dbReference type="SUPFAM" id="SSF47413">
    <property type="entry name" value="lambda repressor-like DNA-binding domains"/>
    <property type="match status" value="1"/>
</dbReference>
<feature type="domain" description="HTH cro/C1-type" evidence="1">
    <location>
        <begin position="7"/>
        <end position="60"/>
    </location>
</feature>
<sequence length="75" mass="8810">MIRYDPLWETMKKRGVSQYKLLKDYHFSAGQLSRLRKNENVSTYTLNTLCKILDCTLEEVAVYLPDEPDGEKHTD</sequence>
<organism evidence="2 3">
    <name type="scientific">Faecalibacterium tardum</name>
    <dbReference type="NCBI Taxonomy" id="3133156"/>
    <lineage>
        <taxon>Bacteria</taxon>
        <taxon>Bacillati</taxon>
        <taxon>Bacillota</taxon>
        <taxon>Clostridia</taxon>
        <taxon>Eubacteriales</taxon>
        <taxon>Oscillospiraceae</taxon>
        <taxon>Faecalibacterium</taxon>
    </lineage>
</organism>
<dbReference type="RefSeq" id="WP_249248743.1">
    <property type="nucleotide sequence ID" value="NZ_JBBMEO010000001.1"/>
</dbReference>
<dbReference type="InterPro" id="IPR001387">
    <property type="entry name" value="Cro/C1-type_HTH"/>
</dbReference>
<dbReference type="Gene3D" id="1.10.260.40">
    <property type="entry name" value="lambda repressor-like DNA-binding domains"/>
    <property type="match status" value="1"/>
</dbReference>
<keyword evidence="3" id="KW-1185">Reference proteome</keyword>
<dbReference type="EMBL" id="JBBMEO010000001">
    <property type="protein sequence ID" value="MEQ2360889.1"/>
    <property type="molecule type" value="Genomic_DNA"/>
</dbReference>
<evidence type="ECO:0000313" key="3">
    <source>
        <dbReference type="Proteomes" id="UP001457197"/>
    </source>
</evidence>
<dbReference type="InterPro" id="IPR010982">
    <property type="entry name" value="Lambda_DNA-bd_dom_sf"/>
</dbReference>
<dbReference type="PROSITE" id="PS50943">
    <property type="entry name" value="HTH_CROC1"/>
    <property type="match status" value="1"/>
</dbReference>
<reference evidence="2 3" key="1">
    <citation type="submission" date="2024-03" db="EMBL/GenBank/DDBJ databases">
        <title>Human intestinal bacterial collection.</title>
        <authorList>
            <person name="Pauvert C."/>
            <person name="Hitch T.C.A."/>
            <person name="Clavel T."/>
        </authorList>
    </citation>
    <scope>NUCLEOTIDE SEQUENCE [LARGE SCALE GENOMIC DNA]</scope>
    <source>
        <strain evidence="2 3">CLA-AA-H175</strain>
    </source>
</reference>
<evidence type="ECO:0000259" key="1">
    <source>
        <dbReference type="PROSITE" id="PS50943"/>
    </source>
</evidence>
<accession>A0ABV1ARR7</accession>
<protein>
    <submittedName>
        <fullName evidence="2">Helix-turn-helix transcriptional regulator</fullName>
    </submittedName>
</protein>
<evidence type="ECO:0000313" key="2">
    <source>
        <dbReference type="EMBL" id="MEQ2360889.1"/>
    </source>
</evidence>
<comment type="caution">
    <text evidence="2">The sequence shown here is derived from an EMBL/GenBank/DDBJ whole genome shotgun (WGS) entry which is preliminary data.</text>
</comment>
<dbReference type="Pfam" id="PF13443">
    <property type="entry name" value="HTH_26"/>
    <property type="match status" value="1"/>
</dbReference>
<proteinExistence type="predicted"/>
<gene>
    <name evidence="2" type="ORF">WMO44_01845</name>
</gene>
<dbReference type="Proteomes" id="UP001457197">
    <property type="component" value="Unassembled WGS sequence"/>
</dbReference>
<name>A0ABV1ARR7_9FIRM</name>